<sequence length="179" mass="19593">MSLSSSPSAVQFADPMTTSGLADVPGEDGVSQDNVEFTRFEQQDGVASWLLSLVSQSVLPHLIGLDTGAQIWNTIVSLYGSKTTSRLMFYRRALHSQRKGDLPMKEFLMKIKSYCDNLASCGEIISEREHVTAILNGLPSEYESVISIILASQLPYSVQNLSVPMMPSMMPAPWPHSPG</sequence>
<evidence type="ECO:0000313" key="1">
    <source>
        <dbReference type="EMBL" id="KAK5843252.1"/>
    </source>
</evidence>
<proteinExistence type="predicted"/>
<comment type="caution">
    <text evidence="1">The sequence shown here is derived from an EMBL/GenBank/DDBJ whole genome shotgun (WGS) entry which is preliminary data.</text>
</comment>
<accession>A0ABR0QV91</accession>
<organism evidence="1 2">
    <name type="scientific">Gossypium arboreum</name>
    <name type="common">Tree cotton</name>
    <name type="synonym">Gossypium nanking</name>
    <dbReference type="NCBI Taxonomy" id="29729"/>
    <lineage>
        <taxon>Eukaryota</taxon>
        <taxon>Viridiplantae</taxon>
        <taxon>Streptophyta</taxon>
        <taxon>Embryophyta</taxon>
        <taxon>Tracheophyta</taxon>
        <taxon>Spermatophyta</taxon>
        <taxon>Magnoliopsida</taxon>
        <taxon>eudicotyledons</taxon>
        <taxon>Gunneridae</taxon>
        <taxon>Pentapetalae</taxon>
        <taxon>rosids</taxon>
        <taxon>malvids</taxon>
        <taxon>Malvales</taxon>
        <taxon>Malvaceae</taxon>
        <taxon>Malvoideae</taxon>
        <taxon>Gossypium</taxon>
    </lineage>
</organism>
<evidence type="ECO:0000313" key="2">
    <source>
        <dbReference type="Proteomes" id="UP001358586"/>
    </source>
</evidence>
<dbReference type="Proteomes" id="UP001358586">
    <property type="component" value="Chromosome 2"/>
</dbReference>
<keyword evidence="2" id="KW-1185">Reference proteome</keyword>
<name>A0ABR0QV91_GOSAR</name>
<dbReference type="EMBL" id="JARKNE010000002">
    <property type="protein sequence ID" value="KAK5843252.1"/>
    <property type="molecule type" value="Genomic_DNA"/>
</dbReference>
<dbReference type="Pfam" id="PF14223">
    <property type="entry name" value="Retrotran_gag_2"/>
    <property type="match status" value="1"/>
</dbReference>
<gene>
    <name evidence="1" type="ORF">PVK06_005703</name>
</gene>
<dbReference type="PANTHER" id="PTHR47481">
    <property type="match status" value="1"/>
</dbReference>
<protein>
    <recommendedName>
        <fullName evidence="3">Retrovirus-related Pol polyprotein from transposon TNT 1-94</fullName>
    </recommendedName>
</protein>
<dbReference type="PANTHER" id="PTHR47481:SF30">
    <property type="entry name" value="CCHC-TYPE DOMAIN-CONTAINING PROTEIN"/>
    <property type="match status" value="1"/>
</dbReference>
<evidence type="ECO:0008006" key="3">
    <source>
        <dbReference type="Google" id="ProtNLM"/>
    </source>
</evidence>
<reference evidence="1 2" key="1">
    <citation type="submission" date="2023-03" db="EMBL/GenBank/DDBJ databases">
        <title>WGS of Gossypium arboreum.</title>
        <authorList>
            <person name="Yu D."/>
        </authorList>
    </citation>
    <scope>NUCLEOTIDE SEQUENCE [LARGE SCALE GENOMIC DNA]</scope>
    <source>
        <tissue evidence="1">Leaf</tissue>
    </source>
</reference>